<dbReference type="GO" id="GO:0005886">
    <property type="term" value="C:plasma membrane"/>
    <property type="evidence" value="ECO:0007669"/>
    <property type="project" value="UniProtKB-SubCell"/>
</dbReference>
<dbReference type="OrthoDB" id="371137at2"/>
<evidence type="ECO:0000256" key="5">
    <source>
        <dbReference type="ARBA" id="ARBA00023136"/>
    </source>
</evidence>
<keyword evidence="3 6" id="KW-0812">Transmembrane</keyword>
<comment type="caution">
    <text evidence="7">The sequence shown here is derived from an EMBL/GenBank/DDBJ whole genome shotgun (WGS) entry which is preliminary data.</text>
</comment>
<sequence>MNKFGISHNKLKKIFRVIGVISIVLSIVFIFLLIGKLDIFNNPDALSELIKHHILLGSIIFFFLQIIQVVIPIIPGGVTTVVGFLTFGPLLGFVLNFLGIIIGSSLLFVLVRKYGRPFILLFLNEDKIVKYEEKISSKTYETIFILNMVSPMAPADIMIMITGLSKISFKKFLIIIMICRPISMITYSYFWIYGGEVVKNFLN</sequence>
<feature type="transmembrane region" description="Helical" evidence="6">
    <location>
        <begin position="54"/>
        <end position="75"/>
    </location>
</feature>
<dbReference type="Proteomes" id="UP001180515">
    <property type="component" value="Unassembled WGS sequence"/>
</dbReference>
<evidence type="ECO:0000256" key="2">
    <source>
        <dbReference type="ARBA" id="ARBA00022475"/>
    </source>
</evidence>
<comment type="caution">
    <text evidence="6">Lacks conserved residue(s) required for the propagation of feature annotation.</text>
</comment>
<comment type="subcellular location">
    <subcellularLocation>
        <location evidence="1 6">Cell membrane</location>
        <topology evidence="1 6">Multi-pass membrane protein</topology>
    </subcellularLocation>
</comment>
<dbReference type="InterPro" id="IPR015414">
    <property type="entry name" value="TMEM64"/>
</dbReference>
<dbReference type="PANTHER" id="PTHR12677:SF49">
    <property type="entry name" value="TVP38_TMEM64 FAMILY MEMBRANE PROTEIN"/>
    <property type="match status" value="1"/>
</dbReference>
<dbReference type="EMBL" id="JARQAG010000010">
    <property type="protein sequence ID" value="MDT2732060.1"/>
    <property type="molecule type" value="Genomic_DNA"/>
</dbReference>
<evidence type="ECO:0000256" key="1">
    <source>
        <dbReference type="ARBA" id="ARBA00004651"/>
    </source>
</evidence>
<protein>
    <recommendedName>
        <fullName evidence="6">TVP38/TMEM64 family membrane protein</fullName>
    </recommendedName>
</protein>
<dbReference type="RefSeq" id="WP_004234275.1">
    <property type="nucleotide sequence ID" value="NZ_BAWT01000008.1"/>
</dbReference>
<comment type="similarity">
    <text evidence="6">Belongs to the TVP38/TMEM64 family.</text>
</comment>
<evidence type="ECO:0000313" key="8">
    <source>
        <dbReference type="Proteomes" id="UP001180515"/>
    </source>
</evidence>
<organism evidence="7 8">
    <name type="scientific">Streptococcus parauberis</name>
    <dbReference type="NCBI Taxonomy" id="1348"/>
    <lineage>
        <taxon>Bacteria</taxon>
        <taxon>Bacillati</taxon>
        <taxon>Bacillota</taxon>
        <taxon>Bacilli</taxon>
        <taxon>Lactobacillales</taxon>
        <taxon>Streptococcaceae</taxon>
        <taxon>Streptococcus</taxon>
    </lineage>
</organism>
<keyword evidence="4 6" id="KW-1133">Transmembrane helix</keyword>
<keyword evidence="2 6" id="KW-1003">Cell membrane</keyword>
<reference evidence="7" key="1">
    <citation type="submission" date="2023-03" db="EMBL/GenBank/DDBJ databases">
        <authorList>
            <person name="Shen W."/>
            <person name="Cai J."/>
        </authorList>
    </citation>
    <scope>NUCLEOTIDE SEQUENCE</scope>
    <source>
        <strain evidence="7">P82-2</strain>
    </source>
</reference>
<feature type="transmembrane region" description="Helical" evidence="6">
    <location>
        <begin position="172"/>
        <end position="193"/>
    </location>
</feature>
<evidence type="ECO:0000256" key="6">
    <source>
        <dbReference type="RuleBase" id="RU366058"/>
    </source>
</evidence>
<dbReference type="Pfam" id="PF09335">
    <property type="entry name" value="VTT_dom"/>
    <property type="match status" value="1"/>
</dbReference>
<feature type="transmembrane region" description="Helical" evidence="6">
    <location>
        <begin position="14"/>
        <end position="34"/>
    </location>
</feature>
<proteinExistence type="inferred from homology"/>
<evidence type="ECO:0000313" key="7">
    <source>
        <dbReference type="EMBL" id="MDT2732060.1"/>
    </source>
</evidence>
<gene>
    <name evidence="7" type="ORF">P7G31_07350</name>
</gene>
<keyword evidence="5 6" id="KW-0472">Membrane</keyword>
<dbReference type="eggNOG" id="COG0398">
    <property type="taxonomic scope" value="Bacteria"/>
</dbReference>
<evidence type="ECO:0000256" key="3">
    <source>
        <dbReference type="ARBA" id="ARBA00022692"/>
    </source>
</evidence>
<dbReference type="PANTHER" id="PTHR12677">
    <property type="entry name" value="GOLGI APPARATUS MEMBRANE PROTEIN TVP38-RELATED"/>
    <property type="match status" value="1"/>
</dbReference>
<feature type="transmembrane region" description="Helical" evidence="6">
    <location>
        <begin position="87"/>
        <end position="111"/>
    </location>
</feature>
<dbReference type="AlphaFoldDB" id="A0A0E2URW4"/>
<evidence type="ECO:0000256" key="4">
    <source>
        <dbReference type="ARBA" id="ARBA00022989"/>
    </source>
</evidence>
<accession>A0A0E2URW4</accession>
<dbReference type="InterPro" id="IPR032816">
    <property type="entry name" value="VTT_dom"/>
</dbReference>
<name>A0A0E2URW4_9STRE</name>